<comment type="caution">
    <text evidence="1">The sequence shown here is derived from an EMBL/GenBank/DDBJ whole genome shotgun (WGS) entry which is preliminary data.</text>
</comment>
<organism evidence="1 2">
    <name type="scientific">Massariosphaeria phaeospora</name>
    <dbReference type="NCBI Taxonomy" id="100035"/>
    <lineage>
        <taxon>Eukaryota</taxon>
        <taxon>Fungi</taxon>
        <taxon>Dikarya</taxon>
        <taxon>Ascomycota</taxon>
        <taxon>Pezizomycotina</taxon>
        <taxon>Dothideomycetes</taxon>
        <taxon>Pleosporomycetidae</taxon>
        <taxon>Pleosporales</taxon>
        <taxon>Pleosporales incertae sedis</taxon>
        <taxon>Massariosphaeria</taxon>
    </lineage>
</organism>
<reference evidence="1 2" key="1">
    <citation type="submission" date="2020-01" db="EMBL/GenBank/DDBJ databases">
        <authorList>
            <consortium name="DOE Joint Genome Institute"/>
            <person name="Haridas S."/>
            <person name="Albert R."/>
            <person name="Binder M."/>
            <person name="Bloem J."/>
            <person name="Labutti K."/>
            <person name="Salamov A."/>
            <person name="Andreopoulos B."/>
            <person name="Baker S.E."/>
            <person name="Barry K."/>
            <person name="Bills G."/>
            <person name="Bluhm B.H."/>
            <person name="Cannon C."/>
            <person name="Castanera R."/>
            <person name="Culley D.E."/>
            <person name="Daum C."/>
            <person name="Ezra D."/>
            <person name="Gonzalez J.B."/>
            <person name="Henrissat B."/>
            <person name="Kuo A."/>
            <person name="Liang C."/>
            <person name="Lipzen A."/>
            <person name="Lutzoni F."/>
            <person name="Magnuson J."/>
            <person name="Mondo S."/>
            <person name="Nolan M."/>
            <person name="Ohm R."/>
            <person name="Pangilinan J."/>
            <person name="Park H.-J.H."/>
            <person name="Ramirez L."/>
            <person name="Alfaro M."/>
            <person name="Sun H."/>
            <person name="Tritt A."/>
            <person name="Yoshinaga Y."/>
            <person name="Zwiers L.-H.L."/>
            <person name="Turgeon B.G."/>
            <person name="Goodwin S.B."/>
            <person name="Spatafora J.W."/>
            <person name="Crous P.W."/>
            <person name="Grigoriev I.V."/>
        </authorList>
    </citation>
    <scope>NUCLEOTIDE SEQUENCE [LARGE SCALE GENOMIC DNA]</scope>
    <source>
        <strain evidence="1 2">CBS 611.86</strain>
    </source>
</reference>
<keyword evidence="2" id="KW-1185">Reference proteome</keyword>
<dbReference type="EMBL" id="JAADJZ010000009">
    <property type="protein sequence ID" value="KAF2872229.1"/>
    <property type="molecule type" value="Genomic_DNA"/>
</dbReference>
<proteinExistence type="predicted"/>
<gene>
    <name evidence="1" type="ORF">BDV95DRAFT_605857</name>
</gene>
<evidence type="ECO:0000313" key="2">
    <source>
        <dbReference type="Proteomes" id="UP000481861"/>
    </source>
</evidence>
<evidence type="ECO:0000313" key="1">
    <source>
        <dbReference type="EMBL" id="KAF2872229.1"/>
    </source>
</evidence>
<protein>
    <submittedName>
        <fullName evidence="1">Uncharacterized protein</fullName>
    </submittedName>
</protein>
<sequence>MEFGTNIKKWDVAAESLIRTVKGTTMCLASMKAQLAQPNRSASANDNAQPYLLDMYLLGSALLEEMMEPWTSQLQKHASKKLSRRMIAAISGYKTALESLWPTLAPEWRQKYQRGMNVTAMTMAEIQLQLELGEKLRPLLESSPGYNTIVGGMVTLSALNIFKLDNDLLKNKRRSSEKLIDENLLPITVYVLFDQDKISRKPYLLVRGTALMWHNKEQKTLLQSRHDDFVKSAPIYTRHQTKIHTYLQDLLQTLPKASTSQASSKEVPIECCAQQPPKFPLCHHTSAASIAFRGNFHKTLPCIFCTVAYIFERGHEISKFEGRIRVGSRTALMIDFRKGKQWRSFQKLNQRPSVGYTGRWMGKAFRPK</sequence>
<dbReference type="Proteomes" id="UP000481861">
    <property type="component" value="Unassembled WGS sequence"/>
</dbReference>
<name>A0A7C8I6X5_9PLEO</name>
<accession>A0A7C8I6X5</accession>
<dbReference type="AlphaFoldDB" id="A0A7C8I6X5"/>